<dbReference type="InterPro" id="IPR029044">
    <property type="entry name" value="Nucleotide-diphossugar_trans"/>
</dbReference>
<dbReference type="Gene3D" id="3.90.550.10">
    <property type="entry name" value="Spore Coat Polysaccharide Biosynthesis Protein SpsA, Chain A"/>
    <property type="match status" value="1"/>
</dbReference>
<reference evidence="2 3" key="1">
    <citation type="submission" date="2016-11" db="EMBL/GenBank/DDBJ databases">
        <title>Draft Genome Sequences of Nine Cyanobacterial Strains from Diverse Habitats.</title>
        <authorList>
            <person name="Zhu T."/>
            <person name="Hou S."/>
            <person name="Lu X."/>
            <person name="Hess W.R."/>
        </authorList>
    </citation>
    <scope>NUCLEOTIDE SEQUENCE [LARGE SCALE GENOMIC DNA]</scope>
    <source>
        <strain evidence="2 3">NIES-30</strain>
    </source>
</reference>
<evidence type="ECO:0000313" key="2">
    <source>
        <dbReference type="EMBL" id="OKH51072.1"/>
    </source>
</evidence>
<dbReference type="EMBL" id="MRCG01000001">
    <property type="protein sequence ID" value="OKH51072.1"/>
    <property type="molecule type" value="Genomic_DNA"/>
</dbReference>
<dbReference type="STRING" id="549789.NIES30_03110"/>
<name>A0A1U7JBI5_9CYAN</name>
<dbReference type="SUPFAM" id="SSF53448">
    <property type="entry name" value="Nucleotide-diphospho-sugar transferases"/>
    <property type="match status" value="1"/>
</dbReference>
<keyword evidence="3" id="KW-1185">Reference proteome</keyword>
<evidence type="ECO:0000313" key="3">
    <source>
        <dbReference type="Proteomes" id="UP000185557"/>
    </source>
</evidence>
<dbReference type="InterPro" id="IPR001173">
    <property type="entry name" value="Glyco_trans_2-like"/>
</dbReference>
<organism evidence="2 3">
    <name type="scientific">Phormidium tenue NIES-30</name>
    <dbReference type="NCBI Taxonomy" id="549789"/>
    <lineage>
        <taxon>Bacteria</taxon>
        <taxon>Bacillati</taxon>
        <taxon>Cyanobacteriota</taxon>
        <taxon>Cyanophyceae</taxon>
        <taxon>Oscillatoriophycideae</taxon>
        <taxon>Oscillatoriales</taxon>
        <taxon>Oscillatoriaceae</taxon>
        <taxon>Phormidium</taxon>
    </lineage>
</organism>
<dbReference type="CDD" id="cd06433">
    <property type="entry name" value="GT_2_WfgS_like"/>
    <property type="match status" value="1"/>
</dbReference>
<evidence type="ECO:0000259" key="1">
    <source>
        <dbReference type="Pfam" id="PF00535"/>
    </source>
</evidence>
<dbReference type="PANTHER" id="PTHR22916">
    <property type="entry name" value="GLYCOSYLTRANSFERASE"/>
    <property type="match status" value="1"/>
</dbReference>
<sequence length="268" mass="30548">MADGSEWPRVSVITPSYNQGQFLEETIRSVLLQGYPNLEYIVIDGGSTDNSVEVIKKYQSHITHWASKKDNGQAHAINKGLKISTGSILGWVNSDDLYAKNTITKISQKFHKNQAAILVHGNRILINENSEVIGWSPLPPFRSETGLFNVCSETTFWKRTAMTQTGFLKEELKFAMDLEFFSRLYLCGRFLKLDDYLGYFRCYKLNKSSTIPHIGQEEAFREWKIIFGNDYTTKKIQSNKLALLKAMIVNPGLISLPYISYKLSNLLN</sequence>
<dbReference type="Pfam" id="PF00535">
    <property type="entry name" value="Glycos_transf_2"/>
    <property type="match status" value="1"/>
</dbReference>
<accession>A0A1U7JBI5</accession>
<feature type="domain" description="Glycosyltransferase 2-like" evidence="1">
    <location>
        <begin position="11"/>
        <end position="138"/>
    </location>
</feature>
<protein>
    <recommendedName>
        <fullName evidence="1">Glycosyltransferase 2-like domain-containing protein</fullName>
    </recommendedName>
</protein>
<comment type="caution">
    <text evidence="2">The sequence shown here is derived from an EMBL/GenBank/DDBJ whole genome shotgun (WGS) entry which is preliminary data.</text>
</comment>
<dbReference type="PANTHER" id="PTHR22916:SF65">
    <property type="entry name" value="SLR1065 PROTEIN"/>
    <property type="match status" value="1"/>
</dbReference>
<proteinExistence type="predicted"/>
<gene>
    <name evidence="2" type="ORF">NIES30_03110</name>
</gene>
<dbReference type="AlphaFoldDB" id="A0A1U7JBI5"/>
<dbReference type="Proteomes" id="UP000185557">
    <property type="component" value="Unassembled WGS sequence"/>
</dbReference>